<dbReference type="STRING" id="48256.CLHUN_23110"/>
<protein>
    <recommendedName>
        <fullName evidence="2">Tape measure protein N-terminal domain-containing protein</fullName>
    </recommendedName>
</protein>
<dbReference type="EMBL" id="MZGX01000014">
    <property type="protein sequence ID" value="OPX43830.1"/>
    <property type="molecule type" value="Genomic_DNA"/>
</dbReference>
<evidence type="ECO:0000256" key="1">
    <source>
        <dbReference type="SAM" id="Phobius"/>
    </source>
</evidence>
<keyword evidence="1" id="KW-1133">Transmembrane helix</keyword>
<proteinExistence type="predicted"/>
<dbReference type="RefSeq" id="WP_080064744.1">
    <property type="nucleotide sequence ID" value="NZ_MZGX01000014.1"/>
</dbReference>
<dbReference type="OrthoDB" id="1677957at2"/>
<dbReference type="Proteomes" id="UP000191554">
    <property type="component" value="Unassembled WGS sequence"/>
</dbReference>
<feature type="transmembrane region" description="Helical" evidence="1">
    <location>
        <begin position="369"/>
        <end position="393"/>
    </location>
</feature>
<dbReference type="Pfam" id="PF20155">
    <property type="entry name" value="TMP_3"/>
    <property type="match status" value="1"/>
</dbReference>
<sequence length="648" mass="69040">MATIENALKITGSSASMFSSMNKSINIVTTSVMQLQVELNKVSEKTETVIDKFKKMAAVGDKVMEFARGIGGKVKAGMELSDKFAYQKAALTSAAQPGGDNAEMLRQKLFAASQNSGGGYDNTLTAFTKLAAAPKANFKGNDEIISFTELMNKAFAGVSQEKAAAGIETVTNAMAAGRLEGEDLISVMQQAPGLVQALSGYTGQSPEALMSQGVSADVLKNSMLNAADKINERFGQMPVTFQSIWSRISDTAWNALSPVMEKVVNFLRSEDGQAMVTGIINGIGILGNFLNNVFNLVTQIASFVSANWGLIAPVIWGIVGAIAAFAVAMLISKAVTVAVGIAEGIKAAATLLMALATGTATAAQMALNGALFACPITWIILGIIALIVLFYAVVAAINHFAGTSISATGVIMGYFAMMGANIYNMFARLWNNIAAFVEFFANVFTNPVYSVKRLFVNLFTNILDYVKTIASAIDMVFGSNMAGGIEKLQNGMQDWLGEKPEDYKVIKRLEMKDLDEAYKAGYSTGDKLQKSVAGIFDPGKLTDLTDKLKSPVDPYKPEDGKDSANLASTAANTGAMKDSMAISEENLVYMRDIAERDAINRFTTAEISVEMGGITNNVNSALDLDGVVSYMEQRIYETMSVAAEGVQG</sequence>
<feature type="transmembrane region" description="Helical" evidence="1">
    <location>
        <begin position="429"/>
        <end position="449"/>
    </location>
</feature>
<dbReference type="AlphaFoldDB" id="A0A1V4SIZ1"/>
<feature type="transmembrane region" description="Helical" evidence="1">
    <location>
        <begin position="400"/>
        <end position="423"/>
    </location>
</feature>
<keyword evidence="1" id="KW-0812">Transmembrane</keyword>
<keyword evidence="1" id="KW-0472">Membrane</keyword>
<comment type="caution">
    <text evidence="3">The sequence shown here is derived from an EMBL/GenBank/DDBJ whole genome shotgun (WGS) entry which is preliminary data.</text>
</comment>
<dbReference type="InterPro" id="IPR013491">
    <property type="entry name" value="Tape_meas_N"/>
</dbReference>
<reference evidence="3 4" key="1">
    <citation type="submission" date="2017-03" db="EMBL/GenBank/DDBJ databases">
        <title>Genome sequence of Clostridium hungatei DSM 14427.</title>
        <authorList>
            <person name="Poehlein A."/>
            <person name="Daniel R."/>
        </authorList>
    </citation>
    <scope>NUCLEOTIDE SEQUENCE [LARGE SCALE GENOMIC DNA]</scope>
    <source>
        <strain evidence="3 4">DSM 14427</strain>
    </source>
</reference>
<keyword evidence="4" id="KW-1185">Reference proteome</keyword>
<feature type="transmembrane region" description="Helical" evidence="1">
    <location>
        <begin position="344"/>
        <end position="363"/>
    </location>
</feature>
<evidence type="ECO:0000313" key="3">
    <source>
        <dbReference type="EMBL" id="OPX43830.1"/>
    </source>
</evidence>
<gene>
    <name evidence="3" type="ORF">CLHUN_23110</name>
</gene>
<evidence type="ECO:0000313" key="4">
    <source>
        <dbReference type="Proteomes" id="UP000191554"/>
    </source>
</evidence>
<dbReference type="NCBIfam" id="TIGR02675">
    <property type="entry name" value="tape_meas_nterm"/>
    <property type="match status" value="1"/>
</dbReference>
<name>A0A1V4SIZ1_RUMHU</name>
<evidence type="ECO:0000259" key="2">
    <source>
        <dbReference type="Pfam" id="PF20155"/>
    </source>
</evidence>
<feature type="transmembrane region" description="Helical" evidence="1">
    <location>
        <begin position="308"/>
        <end position="332"/>
    </location>
</feature>
<accession>A0A1V4SIZ1</accession>
<organism evidence="3 4">
    <name type="scientific">Ruminiclostridium hungatei</name>
    <name type="common">Clostridium hungatei</name>
    <dbReference type="NCBI Taxonomy" id="48256"/>
    <lineage>
        <taxon>Bacteria</taxon>
        <taxon>Bacillati</taxon>
        <taxon>Bacillota</taxon>
        <taxon>Clostridia</taxon>
        <taxon>Eubacteriales</taxon>
        <taxon>Oscillospiraceae</taxon>
        <taxon>Ruminiclostridium</taxon>
    </lineage>
</organism>
<feature type="domain" description="Tape measure protein N-terminal" evidence="2">
    <location>
        <begin position="78"/>
        <end position="256"/>
    </location>
</feature>